<organism evidence="2 3">
    <name type="scientific">Fonsecaea monophora</name>
    <dbReference type="NCBI Taxonomy" id="254056"/>
    <lineage>
        <taxon>Eukaryota</taxon>
        <taxon>Fungi</taxon>
        <taxon>Dikarya</taxon>
        <taxon>Ascomycota</taxon>
        <taxon>Pezizomycotina</taxon>
        <taxon>Eurotiomycetes</taxon>
        <taxon>Chaetothyriomycetidae</taxon>
        <taxon>Chaetothyriales</taxon>
        <taxon>Herpotrichiellaceae</taxon>
        <taxon>Fonsecaea</taxon>
    </lineage>
</organism>
<dbReference type="PROSITE" id="PS51725">
    <property type="entry name" value="ABM"/>
    <property type="match status" value="1"/>
</dbReference>
<dbReference type="EMBL" id="LVKK01000008">
    <property type="protein sequence ID" value="OAG43820.1"/>
    <property type="molecule type" value="Genomic_DNA"/>
</dbReference>
<dbReference type="RefSeq" id="XP_022515772.1">
    <property type="nucleotide sequence ID" value="XM_022652028.1"/>
</dbReference>
<proteinExistence type="predicted"/>
<dbReference type="PANTHER" id="PTHR40624:SF1">
    <property type="entry name" value="BIOSYNTHESIS MONOOXYGENASE, PUTATIVE (AFU_ORTHOLOGUE AFUA_1G12025)-RELATED"/>
    <property type="match status" value="1"/>
</dbReference>
<dbReference type="GeneID" id="34597224"/>
<dbReference type="Pfam" id="PF03992">
    <property type="entry name" value="ABM"/>
    <property type="match status" value="1"/>
</dbReference>
<dbReference type="PANTHER" id="PTHR40624">
    <property type="entry name" value="BIOSYNTHESIS MONOOXYGENASE, PUTATIVE (AFU_ORTHOLOGUE AFUA_1G12025)-RELATED"/>
    <property type="match status" value="1"/>
</dbReference>
<dbReference type="Proteomes" id="UP000077002">
    <property type="component" value="Unassembled WGS sequence"/>
</dbReference>
<evidence type="ECO:0000259" key="1">
    <source>
        <dbReference type="PROSITE" id="PS51725"/>
    </source>
</evidence>
<name>A0A177FJL0_9EURO</name>
<evidence type="ECO:0000313" key="3">
    <source>
        <dbReference type="Proteomes" id="UP000077002"/>
    </source>
</evidence>
<evidence type="ECO:0000313" key="2">
    <source>
        <dbReference type="EMBL" id="OAG43820.1"/>
    </source>
</evidence>
<keyword evidence="3" id="KW-1185">Reference proteome</keyword>
<feature type="domain" description="ABM" evidence="1">
    <location>
        <begin position="100"/>
        <end position="190"/>
    </location>
</feature>
<dbReference type="SUPFAM" id="SSF54909">
    <property type="entry name" value="Dimeric alpha+beta barrel"/>
    <property type="match status" value="1"/>
</dbReference>
<dbReference type="OrthoDB" id="5328688at2759"/>
<dbReference type="AlphaFoldDB" id="A0A177FJL0"/>
<dbReference type="Gene3D" id="3.30.70.100">
    <property type="match status" value="1"/>
</dbReference>
<protein>
    <recommendedName>
        <fullName evidence="1">ABM domain-containing protein</fullName>
    </recommendedName>
</protein>
<accession>A0A177FJL0</accession>
<gene>
    <name evidence="2" type="ORF">AYO21_02047</name>
</gene>
<sequence length="199" mass="22845">MGKYVWEKEPVTQSYYFLVPVEYKDKPSQSPFIWAFEAYDHFSDIEETHMASPEMKAFIPKIFSVMTTGLDIWHYSHVGGFLDKAESSGSRPAAAAAAGFVRDTRIRAHPGHAEELLERLQGQATRVQKEEPATFTYFLMRGMDNKDEFRVLERYEDRAAWEVHNGNQALIDFFFASKNLIAGVEGTSYVETGYGWLHR</sequence>
<dbReference type="InterPro" id="IPR007138">
    <property type="entry name" value="ABM_dom"/>
</dbReference>
<dbReference type="InterPro" id="IPR011008">
    <property type="entry name" value="Dimeric_a/b-barrel"/>
</dbReference>
<comment type="caution">
    <text evidence="2">The sequence shown here is derived from an EMBL/GenBank/DDBJ whole genome shotgun (WGS) entry which is preliminary data.</text>
</comment>
<reference evidence="2 3" key="1">
    <citation type="submission" date="2016-03" db="EMBL/GenBank/DDBJ databases">
        <title>Draft genome sequence of the Fonsecaea monophora CBS 269.37.</title>
        <authorList>
            <person name="Bombassaro A."/>
            <person name="Vinicius W.A."/>
            <person name="De Hoog S."/>
            <person name="Sun J."/>
            <person name="Souza E.M."/>
            <person name="Raittz R.T."/>
            <person name="Costa F."/>
            <person name="Leao A.C."/>
            <person name="Tadra-Sfeir M.Z."/>
            <person name="Baura V."/>
            <person name="Balsanelli E."/>
            <person name="Pedrosa F.O."/>
            <person name="Moreno L.F."/>
            <person name="Steffens M.B."/>
            <person name="Xi L."/>
            <person name="Bocca A.L."/>
            <person name="Felipe M.S."/>
            <person name="Teixeira M."/>
            <person name="Telles Filho F.Q."/>
            <person name="Azevedo C.M."/>
            <person name="Gomes R."/>
            <person name="Vicente V.A."/>
        </authorList>
    </citation>
    <scope>NUCLEOTIDE SEQUENCE [LARGE SCALE GENOMIC DNA]</scope>
    <source>
        <strain evidence="2 3">CBS 269.37</strain>
    </source>
</reference>